<dbReference type="EMBL" id="BONW01000019">
    <property type="protein sequence ID" value="GIG89163.1"/>
    <property type="molecule type" value="Genomic_DNA"/>
</dbReference>
<feature type="compositionally biased region" description="Low complexity" evidence="1">
    <location>
        <begin position="328"/>
        <end position="368"/>
    </location>
</feature>
<feature type="transmembrane region" description="Helical" evidence="2">
    <location>
        <begin position="61"/>
        <end position="81"/>
    </location>
</feature>
<name>A0ABQ4E383_9ACTN</name>
<accession>A0ABQ4E383</accession>
<feature type="transmembrane region" description="Helical" evidence="2">
    <location>
        <begin position="102"/>
        <end position="123"/>
    </location>
</feature>
<feature type="compositionally biased region" description="Low complexity" evidence="1">
    <location>
        <begin position="410"/>
        <end position="426"/>
    </location>
</feature>
<organism evidence="3 4">
    <name type="scientific">Plantactinospora endophytica</name>
    <dbReference type="NCBI Taxonomy" id="673535"/>
    <lineage>
        <taxon>Bacteria</taxon>
        <taxon>Bacillati</taxon>
        <taxon>Actinomycetota</taxon>
        <taxon>Actinomycetes</taxon>
        <taxon>Micromonosporales</taxon>
        <taxon>Micromonosporaceae</taxon>
        <taxon>Plantactinospora</taxon>
    </lineage>
</organism>
<evidence type="ECO:0000313" key="4">
    <source>
        <dbReference type="Proteomes" id="UP000646749"/>
    </source>
</evidence>
<comment type="caution">
    <text evidence="3">The sequence shown here is derived from an EMBL/GenBank/DDBJ whole genome shotgun (WGS) entry which is preliminary data.</text>
</comment>
<sequence length="516" mass="50507">MDATLPGMAARGWGASVATAIGVAAGAGAAQLGFGYGLGIIAWLPSGDGNSEAAWVASLTWAAWIAATSTVAGAICAHRLSGGGRRSATGRAGGPPPTLATFLWRAVLAVSSAIGALVTVVLVAVPARAAVRVDGPSPQTVAAGYAVLGVLLGLLMAIWAISSPAVAGNVLGTVCWLWALAVIAVVDGVLSGQGLASAQLGVWQLTSDGERFWFREYFYWPGAALSLGSALVIGALAARSAARRPVSRVGAAVSGIGGPLLVAVAYFLAAPRLVGIRPEQVSAHLMAPYAVVAGLAGSALMAALAQRSEALARHAEEIAARHAEELAARSGSSPSEPTAPGGAPTGDSGPTTGSGSAKGRVGSGSAKGQVGGGSGKEAVGGGPDDRDRSAGSTGVAAGGDGDRTQDADQAGEAGAGPAEGAATRRAGGAGRSGRMPGQPKSGSRRASTDADISGVRSTAGSTRLLDSGSEVGSAPDTAEPDAGTDGSPPAGPEESAEPATEGRSKGRLGRLGRRSR</sequence>
<feature type="transmembrane region" description="Helical" evidence="2">
    <location>
        <begin position="174"/>
        <end position="197"/>
    </location>
</feature>
<reference evidence="3 4" key="1">
    <citation type="submission" date="2021-01" db="EMBL/GenBank/DDBJ databases">
        <title>Whole genome shotgun sequence of Plantactinospora endophytica NBRC 110450.</title>
        <authorList>
            <person name="Komaki H."/>
            <person name="Tamura T."/>
        </authorList>
    </citation>
    <scope>NUCLEOTIDE SEQUENCE [LARGE SCALE GENOMIC DNA]</scope>
    <source>
        <strain evidence="3 4">NBRC 110450</strain>
    </source>
</reference>
<evidence type="ECO:0000256" key="2">
    <source>
        <dbReference type="SAM" id="Phobius"/>
    </source>
</evidence>
<feature type="transmembrane region" description="Helical" evidence="2">
    <location>
        <begin position="143"/>
        <end position="162"/>
    </location>
</feature>
<feature type="compositionally biased region" description="Gly residues" evidence="1">
    <location>
        <begin position="369"/>
        <end position="382"/>
    </location>
</feature>
<feature type="transmembrane region" description="Helical" evidence="2">
    <location>
        <begin position="281"/>
        <end position="304"/>
    </location>
</feature>
<keyword evidence="2" id="KW-0812">Transmembrane</keyword>
<evidence type="ECO:0000256" key="1">
    <source>
        <dbReference type="SAM" id="MobiDB-lite"/>
    </source>
</evidence>
<keyword evidence="2" id="KW-0472">Membrane</keyword>
<gene>
    <name evidence="3" type="ORF">Pen02_40990</name>
</gene>
<feature type="transmembrane region" description="Helical" evidence="2">
    <location>
        <begin position="12"/>
        <end position="41"/>
    </location>
</feature>
<protein>
    <submittedName>
        <fullName evidence="3">Uncharacterized protein</fullName>
    </submittedName>
</protein>
<evidence type="ECO:0000313" key="3">
    <source>
        <dbReference type="EMBL" id="GIG89163.1"/>
    </source>
</evidence>
<keyword evidence="4" id="KW-1185">Reference proteome</keyword>
<dbReference type="Proteomes" id="UP000646749">
    <property type="component" value="Unassembled WGS sequence"/>
</dbReference>
<proteinExistence type="predicted"/>
<feature type="region of interest" description="Disordered" evidence="1">
    <location>
        <begin position="324"/>
        <end position="516"/>
    </location>
</feature>
<keyword evidence="2" id="KW-1133">Transmembrane helix</keyword>
<feature type="compositionally biased region" description="Basic residues" evidence="1">
    <location>
        <begin position="505"/>
        <end position="516"/>
    </location>
</feature>
<feature type="transmembrane region" description="Helical" evidence="2">
    <location>
        <begin position="217"/>
        <end position="237"/>
    </location>
</feature>
<feature type="transmembrane region" description="Helical" evidence="2">
    <location>
        <begin position="249"/>
        <end position="269"/>
    </location>
</feature>